<keyword evidence="9" id="KW-1185">Reference proteome</keyword>
<dbReference type="SUPFAM" id="SSF48403">
    <property type="entry name" value="Ankyrin repeat"/>
    <property type="match status" value="1"/>
</dbReference>
<keyword evidence="2 3" id="KW-0040">ANK repeat</keyword>
<evidence type="ECO:0000256" key="5">
    <source>
        <dbReference type="SAM" id="MobiDB-lite"/>
    </source>
</evidence>
<dbReference type="Pfam" id="PF12796">
    <property type="entry name" value="Ank_2"/>
    <property type="match status" value="1"/>
</dbReference>
<dbReference type="PROSITE" id="PS50088">
    <property type="entry name" value="ANK_REPEAT"/>
    <property type="match status" value="1"/>
</dbReference>
<protein>
    <submittedName>
        <fullName evidence="8">RING-type domain-containing protein</fullName>
    </submittedName>
</protein>
<dbReference type="PANTHER" id="PTHR24198:SF165">
    <property type="entry name" value="ANKYRIN REPEAT-CONTAINING PROTEIN-RELATED"/>
    <property type="match status" value="1"/>
</dbReference>
<feature type="region of interest" description="Disordered" evidence="5">
    <location>
        <begin position="1"/>
        <end position="58"/>
    </location>
</feature>
<evidence type="ECO:0000256" key="1">
    <source>
        <dbReference type="ARBA" id="ARBA00022737"/>
    </source>
</evidence>
<organism evidence="7">
    <name type="scientific">Cladocopium goreaui</name>
    <dbReference type="NCBI Taxonomy" id="2562237"/>
    <lineage>
        <taxon>Eukaryota</taxon>
        <taxon>Sar</taxon>
        <taxon>Alveolata</taxon>
        <taxon>Dinophyceae</taxon>
        <taxon>Suessiales</taxon>
        <taxon>Symbiodiniaceae</taxon>
        <taxon>Cladocopium</taxon>
    </lineage>
</organism>
<sequence length="426" mass="47068">MPRRPESGTQKAKRRLKKHVKSQKTAKSKPSKPRRQRIVKRRASKEREREQSVGQGSGHDCPICHEAYSPSVFPVVQAPCGHVTCASCSLQWQQKKPARTCALCRTPVLSVAHCALLEQLIDRRGAGSSMIAAEAENSRSEMKQALRDLSKGDLNNIPADYRTDAIKAAAYRAIRKSDLEMFKTCIRDFKVRASTKLTCEVAENWRGDLGVIDFLLSCGARINGHREERPLVCAAQSENIPMLRGLLEAKADAMRTIGDSGETALHLAVRYGRFESVRALLDHGVPADVADLDGRTPLSLAEKGLLNHLNGCGMQPCARCEARIQVRGELRWRLGKSSGSSGSRVSTATPPPAPTPPDDAESEDVQLQMLTMIPWMMLATSTIMKRKKKEKRRIMNPVMIPWIRWGGARPRRSQGNCTGGCCKVNA</sequence>
<dbReference type="GO" id="GO:0008270">
    <property type="term" value="F:zinc ion binding"/>
    <property type="evidence" value="ECO:0007669"/>
    <property type="project" value="UniProtKB-KW"/>
</dbReference>
<evidence type="ECO:0000256" key="2">
    <source>
        <dbReference type="ARBA" id="ARBA00023043"/>
    </source>
</evidence>
<evidence type="ECO:0000313" key="8">
    <source>
        <dbReference type="EMBL" id="CAL4780435.1"/>
    </source>
</evidence>
<proteinExistence type="predicted"/>
<dbReference type="SUPFAM" id="SSF57850">
    <property type="entry name" value="RING/U-box"/>
    <property type="match status" value="1"/>
</dbReference>
<dbReference type="InterPro" id="IPR002110">
    <property type="entry name" value="Ankyrin_rpt"/>
</dbReference>
<dbReference type="Gene3D" id="1.25.40.20">
    <property type="entry name" value="Ankyrin repeat-containing domain"/>
    <property type="match status" value="1"/>
</dbReference>
<dbReference type="EMBL" id="CAMXCT030001792">
    <property type="protein sequence ID" value="CAL4780435.1"/>
    <property type="molecule type" value="Genomic_DNA"/>
</dbReference>
<dbReference type="Proteomes" id="UP001152797">
    <property type="component" value="Unassembled WGS sequence"/>
</dbReference>
<evidence type="ECO:0000256" key="4">
    <source>
        <dbReference type="PROSITE-ProRule" id="PRU00175"/>
    </source>
</evidence>
<dbReference type="PROSITE" id="PS50297">
    <property type="entry name" value="ANK_REP_REGION"/>
    <property type="match status" value="1"/>
</dbReference>
<dbReference type="Pfam" id="PF13639">
    <property type="entry name" value="zf-RING_2"/>
    <property type="match status" value="1"/>
</dbReference>
<dbReference type="PROSITE" id="PS50089">
    <property type="entry name" value="ZF_RING_2"/>
    <property type="match status" value="1"/>
</dbReference>
<dbReference type="InterPro" id="IPR013083">
    <property type="entry name" value="Znf_RING/FYVE/PHD"/>
</dbReference>
<keyword evidence="4" id="KW-0479">Metal-binding</keyword>
<dbReference type="EMBL" id="CAMXCT020001792">
    <property type="protein sequence ID" value="CAL1146498.1"/>
    <property type="molecule type" value="Genomic_DNA"/>
</dbReference>
<name>A0A9P1FYB4_9DINO</name>
<evidence type="ECO:0000259" key="6">
    <source>
        <dbReference type="PROSITE" id="PS50089"/>
    </source>
</evidence>
<dbReference type="CDD" id="cd16449">
    <property type="entry name" value="RING-HC"/>
    <property type="match status" value="1"/>
</dbReference>
<evidence type="ECO:0000313" key="7">
    <source>
        <dbReference type="EMBL" id="CAI3993123.1"/>
    </source>
</evidence>
<gene>
    <name evidence="7" type="ORF">C1SCF055_LOCUS19901</name>
</gene>
<evidence type="ECO:0000313" key="9">
    <source>
        <dbReference type="Proteomes" id="UP001152797"/>
    </source>
</evidence>
<dbReference type="OrthoDB" id="539213at2759"/>
<keyword evidence="4" id="KW-0862">Zinc</keyword>
<evidence type="ECO:0000256" key="3">
    <source>
        <dbReference type="PROSITE-ProRule" id="PRU00023"/>
    </source>
</evidence>
<comment type="caution">
    <text evidence="7">The sequence shown here is derived from an EMBL/GenBank/DDBJ whole genome shotgun (WGS) entry which is preliminary data.</text>
</comment>
<dbReference type="InterPro" id="IPR001841">
    <property type="entry name" value="Znf_RING"/>
</dbReference>
<feature type="compositionally biased region" description="Basic residues" evidence="5">
    <location>
        <begin position="11"/>
        <end position="44"/>
    </location>
</feature>
<dbReference type="EMBL" id="CAMXCT010001792">
    <property type="protein sequence ID" value="CAI3993123.1"/>
    <property type="molecule type" value="Genomic_DNA"/>
</dbReference>
<feature type="region of interest" description="Disordered" evidence="5">
    <location>
        <begin position="335"/>
        <end position="362"/>
    </location>
</feature>
<feature type="repeat" description="ANK" evidence="3">
    <location>
        <begin position="260"/>
        <end position="292"/>
    </location>
</feature>
<keyword evidence="4" id="KW-0863">Zinc-finger</keyword>
<feature type="domain" description="RING-type" evidence="6">
    <location>
        <begin position="61"/>
        <end position="105"/>
    </location>
</feature>
<dbReference type="SMART" id="SM00184">
    <property type="entry name" value="RING"/>
    <property type="match status" value="1"/>
</dbReference>
<dbReference type="AlphaFoldDB" id="A0A9P1FYB4"/>
<dbReference type="PANTHER" id="PTHR24198">
    <property type="entry name" value="ANKYRIN REPEAT AND PROTEIN KINASE DOMAIN-CONTAINING PROTEIN"/>
    <property type="match status" value="1"/>
</dbReference>
<dbReference type="SMART" id="SM00248">
    <property type="entry name" value="ANK"/>
    <property type="match status" value="3"/>
</dbReference>
<keyword evidence="1" id="KW-0677">Repeat</keyword>
<reference evidence="8 9" key="2">
    <citation type="submission" date="2024-05" db="EMBL/GenBank/DDBJ databases">
        <authorList>
            <person name="Chen Y."/>
            <person name="Shah S."/>
            <person name="Dougan E. K."/>
            <person name="Thang M."/>
            <person name="Chan C."/>
        </authorList>
    </citation>
    <scope>NUCLEOTIDE SEQUENCE [LARGE SCALE GENOMIC DNA]</scope>
</reference>
<accession>A0A9P1FYB4</accession>
<reference evidence="7" key="1">
    <citation type="submission" date="2022-10" db="EMBL/GenBank/DDBJ databases">
        <authorList>
            <person name="Chen Y."/>
            <person name="Dougan E. K."/>
            <person name="Chan C."/>
            <person name="Rhodes N."/>
            <person name="Thang M."/>
        </authorList>
    </citation>
    <scope>NUCLEOTIDE SEQUENCE</scope>
</reference>
<dbReference type="InterPro" id="IPR036770">
    <property type="entry name" value="Ankyrin_rpt-contain_sf"/>
</dbReference>
<dbReference type="Gene3D" id="3.30.40.10">
    <property type="entry name" value="Zinc/RING finger domain, C3HC4 (zinc finger)"/>
    <property type="match status" value="1"/>
</dbReference>